<keyword evidence="6" id="KW-0677">Repeat</keyword>
<dbReference type="Pfam" id="PF05097">
    <property type="entry name" value="DUF688"/>
    <property type="match status" value="1"/>
</dbReference>
<evidence type="ECO:0000256" key="4">
    <source>
        <dbReference type="ARBA" id="ARBA00022448"/>
    </source>
</evidence>
<keyword evidence="4" id="KW-0813">Transport</keyword>
<gene>
    <name evidence="10" type="ORF">K7X08_015986</name>
</gene>
<dbReference type="InterPro" id="IPR040122">
    <property type="entry name" value="Importin_beta"/>
</dbReference>
<evidence type="ECO:0000256" key="2">
    <source>
        <dbReference type="ARBA" id="ARBA00004496"/>
    </source>
</evidence>
<evidence type="ECO:0000256" key="7">
    <source>
        <dbReference type="ARBA" id="ARBA00022927"/>
    </source>
</evidence>
<organism evidence="10 11">
    <name type="scientific">Anisodus acutangulus</name>
    <dbReference type="NCBI Taxonomy" id="402998"/>
    <lineage>
        <taxon>Eukaryota</taxon>
        <taxon>Viridiplantae</taxon>
        <taxon>Streptophyta</taxon>
        <taxon>Embryophyta</taxon>
        <taxon>Tracheophyta</taxon>
        <taxon>Spermatophyta</taxon>
        <taxon>Magnoliopsida</taxon>
        <taxon>eudicotyledons</taxon>
        <taxon>Gunneridae</taxon>
        <taxon>Pentapetalae</taxon>
        <taxon>asterids</taxon>
        <taxon>lamiids</taxon>
        <taxon>Solanales</taxon>
        <taxon>Solanaceae</taxon>
        <taxon>Solanoideae</taxon>
        <taxon>Hyoscyameae</taxon>
        <taxon>Anisodus</taxon>
    </lineage>
</organism>
<keyword evidence="5" id="KW-0963">Cytoplasm</keyword>
<evidence type="ECO:0000256" key="6">
    <source>
        <dbReference type="ARBA" id="ARBA00022737"/>
    </source>
</evidence>
<evidence type="ECO:0000313" key="10">
    <source>
        <dbReference type="EMBL" id="KAJ8533097.1"/>
    </source>
</evidence>
<comment type="caution">
    <text evidence="10">The sequence shown here is derived from an EMBL/GenBank/DDBJ whole genome shotgun (WGS) entry which is preliminary data.</text>
</comment>
<dbReference type="SUPFAM" id="SSF48371">
    <property type="entry name" value="ARM repeat"/>
    <property type="match status" value="1"/>
</dbReference>
<evidence type="ECO:0000313" key="11">
    <source>
        <dbReference type="Proteomes" id="UP001152561"/>
    </source>
</evidence>
<dbReference type="EMBL" id="JAJAGQ010000020">
    <property type="protein sequence ID" value="KAJ8533097.1"/>
    <property type="molecule type" value="Genomic_DNA"/>
</dbReference>
<dbReference type="AlphaFoldDB" id="A0A9Q1LCH5"/>
<dbReference type="Proteomes" id="UP001152561">
    <property type="component" value="Unassembled WGS sequence"/>
</dbReference>
<evidence type="ECO:0000256" key="1">
    <source>
        <dbReference type="ARBA" id="ARBA00004123"/>
    </source>
</evidence>
<keyword evidence="7" id="KW-0653">Protein transport</keyword>
<comment type="similarity">
    <text evidence="3">Belongs to the importin beta family. Importin beta-1 subfamily.</text>
</comment>
<evidence type="ECO:0000256" key="3">
    <source>
        <dbReference type="ARBA" id="ARBA00010907"/>
    </source>
</evidence>
<dbReference type="PROSITE" id="PS50166">
    <property type="entry name" value="IMPORTIN_B_NT"/>
    <property type="match status" value="1"/>
</dbReference>
<feature type="domain" description="Importin N-terminal" evidence="9">
    <location>
        <begin position="280"/>
        <end position="360"/>
    </location>
</feature>
<evidence type="ECO:0000256" key="5">
    <source>
        <dbReference type="ARBA" id="ARBA00022490"/>
    </source>
</evidence>
<dbReference type="FunFam" id="1.25.10.10:FF:000027">
    <property type="entry name" value="Importin subunit beta-1"/>
    <property type="match status" value="1"/>
</dbReference>
<dbReference type="OrthoDB" id="10263328at2759"/>
<dbReference type="PANTHER" id="PTHR10527">
    <property type="entry name" value="IMPORTIN BETA"/>
    <property type="match status" value="1"/>
</dbReference>
<evidence type="ECO:0000256" key="8">
    <source>
        <dbReference type="ARBA" id="ARBA00023242"/>
    </source>
</evidence>
<accession>A0A9Q1LCH5</accession>
<reference evidence="11" key="1">
    <citation type="journal article" date="2023" name="Proc. Natl. Acad. Sci. U.S.A.">
        <title>Genomic and structural basis for evolution of tropane alkaloid biosynthesis.</title>
        <authorList>
            <person name="Wanga Y.-J."/>
            <person name="Taina T."/>
            <person name="Yua J.-Y."/>
            <person name="Lia J."/>
            <person name="Xua B."/>
            <person name="Chenc J."/>
            <person name="D'Auriad J.C."/>
            <person name="Huanga J.-P."/>
            <person name="Huanga S.-X."/>
        </authorList>
    </citation>
    <scope>NUCLEOTIDE SEQUENCE [LARGE SCALE GENOMIC DNA]</scope>
    <source>
        <strain evidence="11">cv. KIB-2019</strain>
    </source>
</reference>
<name>A0A9Q1LCH5_9SOLA</name>
<evidence type="ECO:0000259" key="9">
    <source>
        <dbReference type="PROSITE" id="PS50166"/>
    </source>
</evidence>
<dbReference type="InterPro" id="IPR001494">
    <property type="entry name" value="Importin-beta_N"/>
</dbReference>
<dbReference type="Pfam" id="PF03810">
    <property type="entry name" value="IBN_N"/>
    <property type="match status" value="1"/>
</dbReference>
<dbReference type="GO" id="GO:0006606">
    <property type="term" value="P:protein import into nucleus"/>
    <property type="evidence" value="ECO:0007669"/>
    <property type="project" value="InterPro"/>
</dbReference>
<keyword evidence="11" id="KW-1185">Reference proteome</keyword>
<dbReference type="Gene3D" id="1.25.10.10">
    <property type="entry name" value="Leucine-rich Repeat Variant"/>
    <property type="match status" value="1"/>
</dbReference>
<dbReference type="Pfam" id="PF25780">
    <property type="entry name" value="TPR_IPO5"/>
    <property type="match status" value="1"/>
</dbReference>
<comment type="subcellular location">
    <subcellularLocation>
        <location evidence="2">Cytoplasm</location>
    </subcellularLocation>
    <subcellularLocation>
        <location evidence="1">Nucleus</location>
    </subcellularLocation>
</comment>
<dbReference type="InterPro" id="IPR016024">
    <property type="entry name" value="ARM-type_fold"/>
</dbReference>
<keyword evidence="8" id="KW-0539">Nucleus</keyword>
<dbReference type="GO" id="GO:0031267">
    <property type="term" value="F:small GTPase binding"/>
    <property type="evidence" value="ECO:0007669"/>
    <property type="project" value="InterPro"/>
</dbReference>
<dbReference type="Pfam" id="PF25574">
    <property type="entry name" value="TPR_IMB1"/>
    <property type="match status" value="1"/>
</dbReference>
<sequence length="1131" mass="125637">MDKQQEEEKKEICSRKLDLSAPLLSTRRPSEKSLSSSSNIPPQLSIDIFNRVPFSWEQSPGKPKEMVTNIEIVVPPPKLPPCMWHTRNELATSTTISFDEVYDGDIDNDDHDNYEDHDVRNIIENHDVFSDALDVFSLGESIDDMIETEQRESNTSTNMEVVEEPYYYKPSVPNFIIQRFLQDAKELAISSALESSRKKLLEDEQNGRACILSRKAASCGLDMFIPWRIKPKPCCVKNSLVLAHSKLGLSSYLIEGDMAVEITQFLLAAQSADAKIRTEAEANLSQFREQNLPGLFLSLAVELSTDGKPTESRRLAGIVLKNSLDAKETVRKQQLAQQWLLIDSCCKSQIKSLLLSCLGSSVREASHTAAQVIAKIASIEVPQKQWPELIGSLLVNMTQQGRPASVKQATLETLGYVCEEISHQDLVQDEVNSVLTAVVQGMNVEEESVEVRLAATRALYNALDFAQTNFDNEMERNYIMKVICEAATAEEGQLRQAAFECLVSIASTYYELLEPYMQTLFRLTAKAVKEDEEAVALQAIEFWSSICDEEIELQDYEVPDSGDSSAQHSHFIEKALEVLVPMLLETLLKQDEEQDQDDEIWNLAMAGGTCLGLVARTVGDVVVPLVMPFVEANIMKPDWRSREAAIYAFGSILEGPSIEKLSPMVHAGLKHLLDAMKDQNEHIRDTTAWTLSRIFELLHTPASGFSVISPANLQQIVEVLLESIKDVPHVAEKICGAIYFLSQGYEDAGPSSSLLTPCITQIISSLISTADRTDNSGSKLRTTAYETLNEVVRCSNLSETSQIINHLCPIVMDKLAQTFELQILSSDDREKQGDLQASLCGVLQVIIQKLSNTDETKSIILQVADQIMMLFLKVFACRSSTVHEEAMLAIGALAYATGSDFLKYMPEFYKYLEMGLQNFEEYQVCSISVGVVGDICRALDNKILPYCDGIMTLLLKDLSSSELNRAVKPPIFSCFGDIALAIGEHFEKYLQYALPMMQSAAQVCAQLDNSDDELLEYGNQLRRSIFEAYSGILQGFKSTKANLMLPHAPHLLQFIELVAKDQPRDESVTKAAVAVLGDLADALGSSAKTIFKDPAFFAQLLGECLQSDDEQLKETATWTQGMIGRAFSVCG</sequence>
<protein>
    <recommendedName>
        <fullName evidence="9">Importin N-terminal domain-containing protein</fullName>
    </recommendedName>
</protein>
<proteinExistence type="inferred from homology"/>
<dbReference type="InterPro" id="IPR011989">
    <property type="entry name" value="ARM-like"/>
</dbReference>
<dbReference type="GO" id="GO:0005737">
    <property type="term" value="C:cytoplasm"/>
    <property type="evidence" value="ECO:0007669"/>
    <property type="project" value="UniProtKB-SubCell"/>
</dbReference>
<dbReference type="SMART" id="SM00913">
    <property type="entry name" value="IBN_N"/>
    <property type="match status" value="1"/>
</dbReference>
<dbReference type="InterPro" id="IPR058584">
    <property type="entry name" value="IMB1_TNPO1-like_TPR"/>
</dbReference>
<dbReference type="Pfam" id="PF13513">
    <property type="entry name" value="HEAT_EZ"/>
    <property type="match status" value="1"/>
</dbReference>
<dbReference type="InterPro" id="IPR007789">
    <property type="entry name" value="DUF688"/>
</dbReference>
<dbReference type="InterPro" id="IPR057672">
    <property type="entry name" value="TPR_IPO4/5"/>
</dbReference>